<evidence type="ECO:0000256" key="4">
    <source>
        <dbReference type="SAM" id="MobiDB-lite"/>
    </source>
</evidence>
<evidence type="ECO:0000313" key="7">
    <source>
        <dbReference type="Proteomes" id="UP000321570"/>
    </source>
</evidence>
<organism evidence="6 7">
    <name type="scientific">Hymenolepis diminuta</name>
    <name type="common">Rat tapeworm</name>
    <dbReference type="NCBI Taxonomy" id="6216"/>
    <lineage>
        <taxon>Eukaryota</taxon>
        <taxon>Metazoa</taxon>
        <taxon>Spiralia</taxon>
        <taxon>Lophotrochozoa</taxon>
        <taxon>Platyhelminthes</taxon>
        <taxon>Cestoda</taxon>
        <taxon>Eucestoda</taxon>
        <taxon>Cyclophyllidea</taxon>
        <taxon>Hymenolepididae</taxon>
        <taxon>Hymenolepis</taxon>
    </lineage>
</organism>
<name>A0A564Z091_HYMDI</name>
<sequence>MILREIKNCNASLSSFSPLKNFIAYALKSQTFVRSIADFNLICDFKCVGLIDEIIWSSDAEYICCVVKQKSAIQVFSMEDNACCCHIDASEYLGIQDAFWTPDSQNIMVLSELSAFFTVWALSNQWITTLSSPKNSNSSFAFSPDGRFLSMLEMVNGKDILHFYDTEDSNWCRFLSASLPTRDAESVHWSPNGRYIIVFDSYLYDSIAILNSDGTTLHSLNLYSENFGNNPASRFALGIRSFHWAPSGHILAVGRYDNSCLLYNHANWKILAELKHPLDKPIDPILGLDRSGDVIEARFARSLLVKPHKVAIYIERLSKEQPYYGPPLLTSTRAEEVKDAYIISKLPYTVKSVKVDPKKSNPMIGVGLCLFSPNGRYLVTRVENAPHAIWVWSIGSLHISLEGLLCHSSAVTCVQWDPRSLPTEFTRLAFCTASGRVFIWSPKGCLSMTVEKPGLPFPVRSLTWRPSGDTLLLQSSKSFCLLHLNSEEGEAIFKPLEPVWTAPSRGRDPLEEHNRDPQTPASRGTFPADEKSDLPKWALSAHRLTRKTLIE</sequence>
<dbReference type="InterPro" id="IPR052778">
    <property type="entry name" value="Centrosome-WD_assoc"/>
</dbReference>
<feature type="domain" description="Translation initiation factor beta propellor-like" evidence="5">
    <location>
        <begin position="54"/>
        <end position="199"/>
    </location>
</feature>
<dbReference type="PANTHER" id="PTHR16220:SF0">
    <property type="entry name" value="WD REPEAT-CONTAINING PROTEIN WRAP73"/>
    <property type="match status" value="1"/>
</dbReference>
<dbReference type="AlphaFoldDB" id="A0A564Z091"/>
<accession>A0A564Z091</accession>
<keyword evidence="7" id="KW-1185">Reference proteome</keyword>
<protein>
    <recommendedName>
        <fullName evidence="5">Translation initiation factor beta propellor-like domain-containing protein</fullName>
    </recommendedName>
</protein>
<feature type="compositionally biased region" description="Basic and acidic residues" evidence="4">
    <location>
        <begin position="505"/>
        <end position="516"/>
    </location>
</feature>
<keyword evidence="2" id="KW-0853">WD repeat</keyword>
<evidence type="ECO:0000256" key="2">
    <source>
        <dbReference type="ARBA" id="ARBA00022574"/>
    </source>
</evidence>
<dbReference type="PANTHER" id="PTHR16220">
    <property type="entry name" value="WD REPEAT PROTEIN 8-RELATED"/>
    <property type="match status" value="1"/>
</dbReference>
<dbReference type="InterPro" id="IPR011044">
    <property type="entry name" value="Quino_amine_DH_bsu"/>
</dbReference>
<dbReference type="GO" id="GO:0003743">
    <property type="term" value="F:translation initiation factor activity"/>
    <property type="evidence" value="ECO:0007669"/>
    <property type="project" value="UniProtKB-KW"/>
</dbReference>
<evidence type="ECO:0000259" key="5">
    <source>
        <dbReference type="Pfam" id="PF08662"/>
    </source>
</evidence>
<evidence type="ECO:0000256" key="3">
    <source>
        <dbReference type="ARBA" id="ARBA00022917"/>
    </source>
</evidence>
<dbReference type="Proteomes" id="UP000321570">
    <property type="component" value="Unassembled WGS sequence"/>
</dbReference>
<dbReference type="InterPro" id="IPR013979">
    <property type="entry name" value="TIF_beta_prop-like"/>
</dbReference>
<keyword evidence="3" id="KW-0648">Protein biosynthesis</keyword>
<proteinExistence type="predicted"/>
<keyword evidence="1" id="KW-0396">Initiation factor</keyword>
<feature type="region of interest" description="Disordered" evidence="4">
    <location>
        <begin position="503"/>
        <end position="533"/>
    </location>
</feature>
<dbReference type="EMBL" id="CABIJS010000532">
    <property type="protein sequence ID" value="VUZ52860.1"/>
    <property type="molecule type" value="Genomic_DNA"/>
</dbReference>
<dbReference type="SUPFAM" id="SSF50969">
    <property type="entry name" value="YVTN repeat-like/Quinoprotein amine dehydrogenase"/>
    <property type="match status" value="1"/>
</dbReference>
<dbReference type="InterPro" id="IPR015943">
    <property type="entry name" value="WD40/YVTN_repeat-like_dom_sf"/>
</dbReference>
<evidence type="ECO:0000313" key="6">
    <source>
        <dbReference type="EMBL" id="VUZ52860.1"/>
    </source>
</evidence>
<dbReference type="GO" id="GO:0005815">
    <property type="term" value="C:microtubule organizing center"/>
    <property type="evidence" value="ECO:0007669"/>
    <property type="project" value="TreeGrafter"/>
</dbReference>
<gene>
    <name evidence="6" type="ORF">WMSIL1_LOCUS11273</name>
</gene>
<dbReference type="Pfam" id="PF08662">
    <property type="entry name" value="eIF2A"/>
    <property type="match status" value="1"/>
</dbReference>
<dbReference type="Gene3D" id="2.130.10.10">
    <property type="entry name" value="YVTN repeat-like/Quinoprotein amine dehydrogenase"/>
    <property type="match status" value="2"/>
</dbReference>
<dbReference type="GO" id="GO:1990811">
    <property type="term" value="C:MWP complex"/>
    <property type="evidence" value="ECO:0007669"/>
    <property type="project" value="TreeGrafter"/>
</dbReference>
<evidence type="ECO:0000256" key="1">
    <source>
        <dbReference type="ARBA" id="ARBA00022540"/>
    </source>
</evidence>
<reference evidence="6 7" key="1">
    <citation type="submission" date="2019-07" db="EMBL/GenBank/DDBJ databases">
        <authorList>
            <person name="Jastrzebski P J."/>
            <person name="Paukszto L."/>
            <person name="Jastrzebski P J."/>
        </authorList>
    </citation>
    <scope>NUCLEOTIDE SEQUENCE [LARGE SCALE GENOMIC DNA]</scope>
    <source>
        <strain evidence="6 7">WMS-il1</strain>
    </source>
</reference>